<dbReference type="Proteomes" id="UP000494115">
    <property type="component" value="Unassembled WGS sequence"/>
</dbReference>
<dbReference type="InterPro" id="IPR037143">
    <property type="entry name" value="4-PPantetheinyl_Trfase_dom_sf"/>
</dbReference>
<dbReference type="GO" id="GO:0005829">
    <property type="term" value="C:cytosol"/>
    <property type="evidence" value="ECO:0007669"/>
    <property type="project" value="TreeGrafter"/>
</dbReference>
<dbReference type="PANTHER" id="PTHR12215">
    <property type="entry name" value="PHOSPHOPANTETHEINE TRANSFERASE"/>
    <property type="match status" value="1"/>
</dbReference>
<protein>
    <submittedName>
        <fullName evidence="5">4'-phosphopantetheinyl transferase Sfp</fullName>
        <ecNumber evidence="5">2.7.8.7</ecNumber>
    </submittedName>
</protein>
<dbReference type="RefSeq" id="WP_175105054.1">
    <property type="nucleotide sequence ID" value="NZ_CADIKM010000009.1"/>
</dbReference>
<evidence type="ECO:0000259" key="3">
    <source>
        <dbReference type="Pfam" id="PF01648"/>
    </source>
</evidence>
<evidence type="ECO:0000313" key="5">
    <source>
        <dbReference type="EMBL" id="CAB3787749.1"/>
    </source>
</evidence>
<proteinExistence type="inferred from homology"/>
<dbReference type="Pfam" id="PF22624">
    <property type="entry name" value="AASDHPPT_N"/>
    <property type="match status" value="1"/>
</dbReference>
<dbReference type="EC" id="2.7.8.7" evidence="5"/>
<gene>
    <name evidence="5" type="primary">sfp</name>
    <name evidence="5" type="ORF">LMG28138_02484</name>
</gene>
<dbReference type="SUPFAM" id="SSF56214">
    <property type="entry name" value="4'-phosphopantetheinyl transferase"/>
    <property type="match status" value="2"/>
</dbReference>
<dbReference type="GO" id="GO:0008897">
    <property type="term" value="F:holo-[acyl-carrier-protein] synthase activity"/>
    <property type="evidence" value="ECO:0007669"/>
    <property type="project" value="UniProtKB-EC"/>
</dbReference>
<dbReference type="EMBL" id="CADIKM010000009">
    <property type="protein sequence ID" value="CAB3787749.1"/>
    <property type="molecule type" value="Genomic_DNA"/>
</dbReference>
<evidence type="ECO:0000313" key="6">
    <source>
        <dbReference type="Proteomes" id="UP000494115"/>
    </source>
</evidence>
<evidence type="ECO:0000256" key="2">
    <source>
        <dbReference type="ARBA" id="ARBA00022679"/>
    </source>
</evidence>
<name>A0A6S7B4M9_9BURK</name>
<reference evidence="5 6" key="1">
    <citation type="submission" date="2020-04" db="EMBL/GenBank/DDBJ databases">
        <authorList>
            <person name="De Canck E."/>
        </authorList>
    </citation>
    <scope>NUCLEOTIDE SEQUENCE [LARGE SCALE GENOMIC DNA]</scope>
    <source>
        <strain evidence="5 6">LMG 28138</strain>
    </source>
</reference>
<dbReference type="GO" id="GO:0000287">
    <property type="term" value="F:magnesium ion binding"/>
    <property type="evidence" value="ECO:0007669"/>
    <property type="project" value="InterPro"/>
</dbReference>
<keyword evidence="6" id="KW-1185">Reference proteome</keyword>
<dbReference type="InterPro" id="IPR008278">
    <property type="entry name" value="4-PPantetheinyl_Trfase_dom"/>
</dbReference>
<dbReference type="Gene3D" id="3.90.470.20">
    <property type="entry name" value="4'-phosphopantetheinyl transferase domain"/>
    <property type="match status" value="2"/>
</dbReference>
<dbReference type="Pfam" id="PF01648">
    <property type="entry name" value="ACPS"/>
    <property type="match status" value="1"/>
</dbReference>
<feature type="domain" description="4'-phosphopantetheinyl transferase N-terminal" evidence="4">
    <location>
        <begin position="4"/>
        <end position="80"/>
    </location>
</feature>
<dbReference type="InterPro" id="IPR050559">
    <property type="entry name" value="P-Pant_transferase_sf"/>
</dbReference>
<accession>A0A6S7B4M9</accession>
<dbReference type="PANTHER" id="PTHR12215:SF10">
    <property type="entry name" value="L-AMINOADIPATE-SEMIALDEHYDE DEHYDROGENASE-PHOSPHOPANTETHEINYL TRANSFERASE"/>
    <property type="match status" value="1"/>
</dbReference>
<sequence>MMSGAERQKELRFRFAEDRRCYVVTRALLRTVLSRYAALDPSQWSFALNAYGKPEIGNPYRAKQRISFNLSHTDGLIVLAITAGSALGIDTENVRTRRAPIDIADSFFAADEVAALRQLTVEEQDKRFFSYWTLKEAYVKARGMGLSIIPLDKFSFHLSGDRGIGISFRSPLHDPSTWRFWQFCPSPDHLAALCIECDNPISIESEVAIRKAVPLHGEETITCRVIRQSM</sequence>
<dbReference type="InterPro" id="IPR055066">
    <property type="entry name" value="AASDHPPT_N"/>
</dbReference>
<dbReference type="AlphaFoldDB" id="A0A6S7B4M9"/>
<dbReference type="GO" id="GO:0019878">
    <property type="term" value="P:lysine biosynthetic process via aminoadipic acid"/>
    <property type="evidence" value="ECO:0007669"/>
    <property type="project" value="TreeGrafter"/>
</dbReference>
<keyword evidence="2 5" id="KW-0808">Transferase</keyword>
<evidence type="ECO:0000259" key="4">
    <source>
        <dbReference type="Pfam" id="PF22624"/>
    </source>
</evidence>
<comment type="similarity">
    <text evidence="1">Belongs to the P-Pant transferase superfamily. Gsp/Sfp/HetI/AcpT family.</text>
</comment>
<evidence type="ECO:0000256" key="1">
    <source>
        <dbReference type="ARBA" id="ARBA00010990"/>
    </source>
</evidence>
<organism evidence="5 6">
    <name type="scientific">Pararobbsia alpina</name>
    <dbReference type="NCBI Taxonomy" id="621374"/>
    <lineage>
        <taxon>Bacteria</taxon>
        <taxon>Pseudomonadati</taxon>
        <taxon>Pseudomonadota</taxon>
        <taxon>Betaproteobacteria</taxon>
        <taxon>Burkholderiales</taxon>
        <taxon>Burkholderiaceae</taxon>
        <taxon>Pararobbsia</taxon>
    </lineage>
</organism>
<feature type="domain" description="4'-phosphopantetheinyl transferase" evidence="3">
    <location>
        <begin position="87"/>
        <end position="194"/>
    </location>
</feature>